<keyword evidence="6" id="KW-0479">Metal-binding</keyword>
<gene>
    <name evidence="13" type="ORF">TRAPUB_11583</name>
</gene>
<evidence type="ECO:0000256" key="1">
    <source>
        <dbReference type="ARBA" id="ARBA00001971"/>
    </source>
</evidence>
<protein>
    <submittedName>
        <fullName evidence="13">O-methylsterigmatocystin oxidoreductase</fullName>
    </submittedName>
</protein>
<evidence type="ECO:0000256" key="12">
    <source>
        <dbReference type="SAM" id="SignalP"/>
    </source>
</evidence>
<dbReference type="Pfam" id="PF00067">
    <property type="entry name" value="p450"/>
    <property type="match status" value="1"/>
</dbReference>
<keyword evidence="11" id="KW-0472">Membrane</keyword>
<comment type="subcellular location">
    <subcellularLocation>
        <location evidence="2">Membrane</location>
        <topology evidence="2">Single-pass membrane protein</topology>
    </subcellularLocation>
</comment>
<dbReference type="InterPro" id="IPR001128">
    <property type="entry name" value="Cyt_P450"/>
</dbReference>
<evidence type="ECO:0000313" key="13">
    <source>
        <dbReference type="EMBL" id="OJT11864.1"/>
    </source>
</evidence>
<dbReference type="AlphaFoldDB" id="A0A1M2VW71"/>
<keyword evidence="12" id="KW-0732">Signal</keyword>
<dbReference type="OrthoDB" id="2789670at2759"/>
<dbReference type="GO" id="GO:0020037">
    <property type="term" value="F:heme binding"/>
    <property type="evidence" value="ECO:0007669"/>
    <property type="project" value="InterPro"/>
</dbReference>
<dbReference type="STRING" id="154538.A0A1M2VW71"/>
<dbReference type="GO" id="GO:0016705">
    <property type="term" value="F:oxidoreductase activity, acting on paired donors, with incorporation or reduction of molecular oxygen"/>
    <property type="evidence" value="ECO:0007669"/>
    <property type="project" value="InterPro"/>
</dbReference>
<dbReference type="GO" id="GO:0004497">
    <property type="term" value="F:monooxygenase activity"/>
    <property type="evidence" value="ECO:0007669"/>
    <property type="project" value="UniProtKB-KW"/>
</dbReference>
<dbReference type="InterPro" id="IPR036396">
    <property type="entry name" value="Cyt_P450_sf"/>
</dbReference>
<comment type="caution">
    <text evidence="13">The sequence shown here is derived from an EMBL/GenBank/DDBJ whole genome shotgun (WGS) entry which is preliminary data.</text>
</comment>
<dbReference type="EMBL" id="MNAD01000561">
    <property type="protein sequence ID" value="OJT11864.1"/>
    <property type="molecule type" value="Genomic_DNA"/>
</dbReference>
<dbReference type="OMA" id="RANHEYH"/>
<evidence type="ECO:0000256" key="2">
    <source>
        <dbReference type="ARBA" id="ARBA00004167"/>
    </source>
</evidence>
<organism evidence="13 14">
    <name type="scientific">Trametes pubescens</name>
    <name type="common">White-rot fungus</name>
    <dbReference type="NCBI Taxonomy" id="154538"/>
    <lineage>
        <taxon>Eukaryota</taxon>
        <taxon>Fungi</taxon>
        <taxon>Dikarya</taxon>
        <taxon>Basidiomycota</taxon>
        <taxon>Agaricomycotina</taxon>
        <taxon>Agaricomycetes</taxon>
        <taxon>Polyporales</taxon>
        <taxon>Polyporaceae</taxon>
        <taxon>Trametes</taxon>
    </lineage>
</organism>
<dbReference type="Proteomes" id="UP000184267">
    <property type="component" value="Unassembled WGS sequence"/>
</dbReference>
<comment type="similarity">
    <text evidence="3">Belongs to the cytochrome P450 family.</text>
</comment>
<accession>A0A1M2VW71</accession>
<evidence type="ECO:0000256" key="7">
    <source>
        <dbReference type="ARBA" id="ARBA00022989"/>
    </source>
</evidence>
<evidence type="ECO:0000256" key="9">
    <source>
        <dbReference type="ARBA" id="ARBA00023004"/>
    </source>
</evidence>
<keyword evidence="7" id="KW-1133">Transmembrane helix</keyword>
<keyword evidence="10" id="KW-0503">Monooxygenase</keyword>
<evidence type="ECO:0000256" key="3">
    <source>
        <dbReference type="ARBA" id="ARBA00010617"/>
    </source>
</evidence>
<sequence>MAISTFLFVIAMLWGAAALWKRTRGSLKRLPLPPGPRRLPIIGNALAMPSNNLPKAFQGMNKKYGDVVYLDVFGQPMVVLGTHEDAVEILEKRSANYSDRMHSVMAALSGWEWAMPLIPYGLWWRRNRRAFHEFFHPGIVPEYRTIQLEAARGLLRRLLQDSTHYTKHIRYAFGSSIMRISYGIDVDKEKVPYLTIAEDAMQTFSDAFLSGRYLVETFPLLRFLPSWFPGAKFKREGTAWTPIVNRLRDTPWNATVAALVCPDSKAFFRYFIC</sequence>
<dbReference type="PANTHER" id="PTHR46300">
    <property type="entry name" value="P450, PUTATIVE (EUROFUNG)-RELATED-RELATED"/>
    <property type="match status" value="1"/>
</dbReference>
<dbReference type="InterPro" id="IPR050364">
    <property type="entry name" value="Cytochrome_P450_fung"/>
</dbReference>
<dbReference type="GO" id="GO:0016020">
    <property type="term" value="C:membrane"/>
    <property type="evidence" value="ECO:0007669"/>
    <property type="project" value="UniProtKB-SubCell"/>
</dbReference>
<feature type="chain" id="PRO_5012860736" evidence="12">
    <location>
        <begin position="19"/>
        <end position="273"/>
    </location>
</feature>
<evidence type="ECO:0000313" key="14">
    <source>
        <dbReference type="Proteomes" id="UP000184267"/>
    </source>
</evidence>
<comment type="cofactor">
    <cofactor evidence="1">
        <name>heme</name>
        <dbReference type="ChEBI" id="CHEBI:30413"/>
    </cofactor>
</comment>
<evidence type="ECO:0000256" key="10">
    <source>
        <dbReference type="ARBA" id="ARBA00023033"/>
    </source>
</evidence>
<evidence type="ECO:0000256" key="5">
    <source>
        <dbReference type="ARBA" id="ARBA00022692"/>
    </source>
</evidence>
<keyword evidence="5" id="KW-0812">Transmembrane</keyword>
<feature type="signal peptide" evidence="12">
    <location>
        <begin position="1"/>
        <end position="18"/>
    </location>
</feature>
<keyword evidence="8" id="KW-0560">Oxidoreductase</keyword>
<keyword evidence="4" id="KW-0349">Heme</keyword>
<proteinExistence type="inferred from homology"/>
<evidence type="ECO:0000256" key="11">
    <source>
        <dbReference type="ARBA" id="ARBA00023136"/>
    </source>
</evidence>
<keyword evidence="14" id="KW-1185">Reference proteome</keyword>
<reference evidence="13 14" key="1">
    <citation type="submission" date="2016-10" db="EMBL/GenBank/DDBJ databases">
        <title>Genome sequence of the basidiomycete white-rot fungus Trametes pubescens.</title>
        <authorList>
            <person name="Makela M.R."/>
            <person name="Granchi Z."/>
            <person name="Peng M."/>
            <person name="De Vries R.P."/>
            <person name="Grigoriev I."/>
            <person name="Riley R."/>
            <person name="Hilden K."/>
        </authorList>
    </citation>
    <scope>NUCLEOTIDE SEQUENCE [LARGE SCALE GENOMIC DNA]</scope>
    <source>
        <strain evidence="13 14">FBCC735</strain>
    </source>
</reference>
<evidence type="ECO:0000256" key="8">
    <source>
        <dbReference type="ARBA" id="ARBA00023002"/>
    </source>
</evidence>
<evidence type="ECO:0000256" key="4">
    <source>
        <dbReference type="ARBA" id="ARBA00022617"/>
    </source>
</evidence>
<evidence type="ECO:0000256" key="6">
    <source>
        <dbReference type="ARBA" id="ARBA00022723"/>
    </source>
</evidence>
<dbReference type="PANTHER" id="PTHR46300:SF7">
    <property type="entry name" value="P450, PUTATIVE (EUROFUNG)-RELATED"/>
    <property type="match status" value="1"/>
</dbReference>
<keyword evidence="9" id="KW-0408">Iron</keyword>
<dbReference type="SUPFAM" id="SSF48264">
    <property type="entry name" value="Cytochrome P450"/>
    <property type="match status" value="1"/>
</dbReference>
<name>A0A1M2VW71_TRAPU</name>
<dbReference type="GO" id="GO:0005506">
    <property type="term" value="F:iron ion binding"/>
    <property type="evidence" value="ECO:0007669"/>
    <property type="project" value="InterPro"/>
</dbReference>
<dbReference type="Gene3D" id="1.10.630.10">
    <property type="entry name" value="Cytochrome P450"/>
    <property type="match status" value="1"/>
</dbReference>